<dbReference type="GO" id="GO:0016787">
    <property type="term" value="F:hydrolase activity"/>
    <property type="evidence" value="ECO:0007669"/>
    <property type="project" value="UniProtKB-KW"/>
</dbReference>
<keyword evidence="3" id="KW-1185">Reference proteome</keyword>
<dbReference type="InterPro" id="IPR049369">
    <property type="entry name" value="BF1531-like_N"/>
</dbReference>
<proteinExistence type="predicted"/>
<evidence type="ECO:0000313" key="3">
    <source>
        <dbReference type="Proteomes" id="UP001620405"/>
    </source>
</evidence>
<dbReference type="SUPFAM" id="SSF56784">
    <property type="entry name" value="HAD-like"/>
    <property type="match status" value="1"/>
</dbReference>
<dbReference type="InterPro" id="IPR023214">
    <property type="entry name" value="HAD_sf"/>
</dbReference>
<dbReference type="RefSeq" id="WP_284401289.1">
    <property type="nucleotide sequence ID" value="NZ_BSNQ01000009.1"/>
</dbReference>
<evidence type="ECO:0000313" key="2">
    <source>
        <dbReference type="EMBL" id="MFK2874123.1"/>
    </source>
</evidence>
<dbReference type="Pfam" id="PF21211">
    <property type="entry name" value="FkbH_N"/>
    <property type="match status" value="1"/>
</dbReference>
<comment type="caution">
    <text evidence="2">The sequence shown here is derived from an EMBL/GenBank/DDBJ whole genome shotgun (WGS) entry which is preliminary data.</text>
</comment>
<dbReference type="NCBIfam" id="TIGR01681">
    <property type="entry name" value="HAD-SF-IIIC"/>
    <property type="match status" value="1"/>
</dbReference>
<dbReference type="Gene3D" id="3.40.50.1110">
    <property type="entry name" value="SGNH hydrolase"/>
    <property type="match status" value="1"/>
</dbReference>
<name>A0ABW8IVW2_9GAMM</name>
<dbReference type="InterPro" id="IPR010037">
    <property type="entry name" value="FkbH_domain"/>
</dbReference>
<accession>A0ABW8IVW2</accession>
<dbReference type="Gene3D" id="3.40.50.1000">
    <property type="entry name" value="HAD superfamily/HAD-like"/>
    <property type="match status" value="1"/>
</dbReference>
<protein>
    <submittedName>
        <fullName evidence="2">HAD family hydrolase</fullName>
    </submittedName>
</protein>
<dbReference type="NCBIfam" id="TIGR01686">
    <property type="entry name" value="FkbH"/>
    <property type="match status" value="1"/>
</dbReference>
<gene>
    <name evidence="2" type="ORF">ISP13_11315</name>
</gene>
<organism evidence="2 3">
    <name type="scientific">Dyella lipolytica</name>
    <dbReference type="NCBI Taxonomy" id="1867835"/>
    <lineage>
        <taxon>Bacteria</taxon>
        <taxon>Pseudomonadati</taxon>
        <taxon>Pseudomonadota</taxon>
        <taxon>Gammaproteobacteria</taxon>
        <taxon>Lysobacterales</taxon>
        <taxon>Rhodanobacteraceae</taxon>
        <taxon>Dyella</taxon>
    </lineage>
</organism>
<dbReference type="InterPro" id="IPR036514">
    <property type="entry name" value="SGNH_hydro_sf"/>
</dbReference>
<dbReference type="EMBL" id="JADIKG010000012">
    <property type="protein sequence ID" value="MFK2874123.1"/>
    <property type="molecule type" value="Genomic_DNA"/>
</dbReference>
<keyword evidence="2" id="KW-0378">Hydrolase</keyword>
<evidence type="ECO:0000259" key="1">
    <source>
        <dbReference type="Pfam" id="PF21211"/>
    </source>
</evidence>
<feature type="domain" description="BF1531-like N-terminal" evidence="1">
    <location>
        <begin position="40"/>
        <end position="231"/>
    </location>
</feature>
<dbReference type="InterPro" id="IPR010033">
    <property type="entry name" value="HAD_SF_ppase_IIIC"/>
</dbReference>
<dbReference type="InterPro" id="IPR036412">
    <property type="entry name" value="HAD-like_sf"/>
</dbReference>
<sequence>MDVRKFHLEQNNDATFNYFKLMKEVKRLGDLKAKIDRKVKLAFLADCATQHLTMLAQVIGANRGLDIEVYEAGYDTIELEAFNPSSALYAFNPDFIVILKSAEKLKHKFYAAPHADAAGHMVQHLSSIWNAIKTHSRATIVQSTFVVPLERPFGNYGRMLAGALDQFFTDVNHKLVEAARSERQVVLNDVDFLAAAVGRRNWIDEKMWALAKEPCALEYMPLLAHNLVDLIGSAIGKVVKCVVLDLDNTLWGGVIGDDGLEGIRLGDLEDGEAFVAFQHFILGLKRRGIILAVCSKNDHHNAILPFQSHPEMVLKETDIAVFVANWNNKADNIHYIQQTLNIGLDSIVFLDDNPFERDLVRKMLPEVIVPEMPEDPSQYIRVVAELNLFETASFSEADAERADMYRVEAQREQAKTGFERIEDYLLSLDMVITLERFNAFNLPRIAQLIQRSNQFNLTTRRYSESDCEQLMNDGENAFPFTLTLEDRFGNYGLISVVVLKRVDSELVIDEYLMSCRVLQRGVENFAMNGIFGLARQLGLTSVRGSYIPSKKNGMVKDFYAGFGFEKIHEESDGTTQWLLPTDAYLDQPALMRTGTLDFLSST</sequence>
<dbReference type="Proteomes" id="UP001620405">
    <property type="component" value="Unassembled WGS sequence"/>
</dbReference>
<reference evidence="2 3" key="1">
    <citation type="submission" date="2020-10" db="EMBL/GenBank/DDBJ databases">
        <title>Phylogeny of dyella-like bacteria.</title>
        <authorList>
            <person name="Fu J."/>
        </authorList>
    </citation>
    <scope>NUCLEOTIDE SEQUENCE [LARGE SCALE GENOMIC DNA]</scope>
    <source>
        <strain evidence="2 3">DHOB07</strain>
    </source>
</reference>